<dbReference type="Proteomes" id="UP000318995">
    <property type="component" value="Unassembled WGS sequence"/>
</dbReference>
<dbReference type="PROSITE" id="PS51257">
    <property type="entry name" value="PROKAR_LIPOPROTEIN"/>
    <property type="match status" value="1"/>
</dbReference>
<evidence type="ECO:0000313" key="3">
    <source>
        <dbReference type="EMBL" id="TWT48337.1"/>
    </source>
</evidence>
<reference evidence="3 4" key="1">
    <citation type="submission" date="2019-02" db="EMBL/GenBank/DDBJ databases">
        <title>Deep-cultivation of Planctomycetes and their phenomic and genomic characterization uncovers novel biology.</title>
        <authorList>
            <person name="Wiegand S."/>
            <person name="Jogler M."/>
            <person name="Boedeker C."/>
            <person name="Pinto D."/>
            <person name="Vollmers J."/>
            <person name="Rivas-Marin E."/>
            <person name="Kohn T."/>
            <person name="Peeters S.H."/>
            <person name="Heuer A."/>
            <person name="Rast P."/>
            <person name="Oberbeckmann S."/>
            <person name="Bunk B."/>
            <person name="Jeske O."/>
            <person name="Meyerdierks A."/>
            <person name="Storesund J.E."/>
            <person name="Kallscheuer N."/>
            <person name="Luecker S."/>
            <person name="Lage O.M."/>
            <person name="Pohl T."/>
            <person name="Merkel B.J."/>
            <person name="Hornburger P."/>
            <person name="Mueller R.-W."/>
            <person name="Bruemmer F."/>
            <person name="Labrenz M."/>
            <person name="Spormann A.M."/>
            <person name="Op Den Camp H."/>
            <person name="Overmann J."/>
            <person name="Amann R."/>
            <person name="Jetten M.S.M."/>
            <person name="Mascher T."/>
            <person name="Medema M.H."/>
            <person name="Devos D.P."/>
            <person name="Kaster A.-K."/>
            <person name="Ovreas L."/>
            <person name="Rohde M."/>
            <person name="Galperin M.Y."/>
            <person name="Jogler C."/>
        </authorList>
    </citation>
    <scope>NUCLEOTIDE SEQUENCE [LARGE SCALE GENOMIC DNA]</scope>
    <source>
        <strain evidence="3 4">Pla111</strain>
    </source>
</reference>
<keyword evidence="4" id="KW-1185">Reference proteome</keyword>
<comment type="caution">
    <text evidence="3">The sequence shown here is derived from an EMBL/GenBank/DDBJ whole genome shotgun (WGS) entry which is preliminary data.</text>
</comment>
<proteinExistence type="predicted"/>
<protein>
    <recommendedName>
        <fullName evidence="5">YARHG domain-containing protein</fullName>
    </recommendedName>
</protein>
<feature type="chain" id="PRO_5022694570" description="YARHG domain-containing protein" evidence="2">
    <location>
        <begin position="31"/>
        <end position="201"/>
    </location>
</feature>
<evidence type="ECO:0008006" key="5">
    <source>
        <dbReference type="Google" id="ProtNLM"/>
    </source>
</evidence>
<gene>
    <name evidence="3" type="ORF">Pla111_01000</name>
</gene>
<keyword evidence="2" id="KW-0732">Signal</keyword>
<name>A0A5C5WCR3_9BACT</name>
<organism evidence="3 4">
    <name type="scientific">Botrimarina hoheduenensis</name>
    <dbReference type="NCBI Taxonomy" id="2528000"/>
    <lineage>
        <taxon>Bacteria</taxon>
        <taxon>Pseudomonadati</taxon>
        <taxon>Planctomycetota</taxon>
        <taxon>Planctomycetia</taxon>
        <taxon>Pirellulales</taxon>
        <taxon>Lacipirellulaceae</taxon>
        <taxon>Botrimarina</taxon>
    </lineage>
</organism>
<feature type="compositionally biased region" description="Basic and acidic residues" evidence="1">
    <location>
        <begin position="63"/>
        <end position="81"/>
    </location>
</feature>
<evidence type="ECO:0000256" key="1">
    <source>
        <dbReference type="SAM" id="MobiDB-lite"/>
    </source>
</evidence>
<dbReference type="AlphaFoldDB" id="A0A5C5WCR3"/>
<feature type="region of interest" description="Disordered" evidence="1">
    <location>
        <begin position="63"/>
        <end position="87"/>
    </location>
</feature>
<accession>A0A5C5WCR3</accession>
<evidence type="ECO:0000256" key="2">
    <source>
        <dbReference type="SAM" id="SignalP"/>
    </source>
</evidence>
<sequence length="201" mass="22038" precursor="true">MPPLPRSTRQHGIRRSLGLLVLACALTAGCGGSGEPSPQMADLAKQANQQAAAQAEAAARRAEAAAREAQEQKRRAAEKLATESPSAVTIDDMSRGDKIQGSGVLKTPIKAGIRAEQKLNLIQVEQALQLFWGFEGRYPNSHEEFMEKVVEFNELQLEPLEEPYEYWYNAESHELWKRVKPAVAEAAAAEAAEEQPSETNN</sequence>
<feature type="signal peptide" evidence="2">
    <location>
        <begin position="1"/>
        <end position="30"/>
    </location>
</feature>
<dbReference type="EMBL" id="SJPH01000001">
    <property type="protein sequence ID" value="TWT48337.1"/>
    <property type="molecule type" value="Genomic_DNA"/>
</dbReference>
<evidence type="ECO:0000313" key="4">
    <source>
        <dbReference type="Proteomes" id="UP000318995"/>
    </source>
</evidence>